<comment type="caution">
    <text evidence="2">The sequence shown here is derived from an EMBL/GenBank/DDBJ whole genome shotgun (WGS) entry which is preliminary data.</text>
</comment>
<name>A0ABR5FKN4_9MYCO</name>
<gene>
    <name evidence="2" type="ORF">ABW16_01810</name>
</gene>
<evidence type="ECO:0000256" key="1">
    <source>
        <dbReference type="SAM" id="MobiDB-lite"/>
    </source>
</evidence>
<organism evidence="2 3">
    <name type="scientific">Mycolicibacter heraklionensis</name>
    <dbReference type="NCBI Taxonomy" id="512402"/>
    <lineage>
        <taxon>Bacteria</taxon>
        <taxon>Bacillati</taxon>
        <taxon>Actinomycetota</taxon>
        <taxon>Actinomycetes</taxon>
        <taxon>Mycobacteriales</taxon>
        <taxon>Mycobacteriaceae</taxon>
        <taxon>Mycolicibacter</taxon>
    </lineage>
</organism>
<dbReference type="EMBL" id="LDPO01000001">
    <property type="protein sequence ID" value="KLO31593.1"/>
    <property type="molecule type" value="Genomic_DNA"/>
</dbReference>
<proteinExistence type="predicted"/>
<evidence type="ECO:0000313" key="2">
    <source>
        <dbReference type="EMBL" id="KLO31593.1"/>
    </source>
</evidence>
<dbReference type="Proteomes" id="UP000036464">
    <property type="component" value="Unassembled WGS sequence"/>
</dbReference>
<evidence type="ECO:0000313" key="3">
    <source>
        <dbReference type="Proteomes" id="UP000036464"/>
    </source>
</evidence>
<sequence>MPELVLISMETTPLDDDDDVTDVRDTIDPESVLRKFLAGATYHDLAEDLVVSEQVVEDVLRAAMIRRAPRREFLAENAEAVELERREALFRSQYRTAIGMGEDAPAAARICLKLLDGMRDSLAAVGGGVAASTTTEDALRALKVKLATEIDACRDARKLTSLTRQLLTVMAELDAKSPPPHSKRDEVKAQRDKRRRDAARRSDTPDSGSTTG</sequence>
<keyword evidence="3" id="KW-1185">Reference proteome</keyword>
<feature type="region of interest" description="Disordered" evidence="1">
    <location>
        <begin position="171"/>
        <end position="212"/>
    </location>
</feature>
<accession>A0ABR5FKN4</accession>
<protein>
    <submittedName>
        <fullName evidence="2">Uncharacterized protein</fullName>
    </submittedName>
</protein>
<reference evidence="2 3" key="1">
    <citation type="submission" date="2015-05" db="EMBL/GenBank/DDBJ databases">
        <title>Genome sequence of Mycobacterium heraklionense Davo strain.</title>
        <authorList>
            <person name="Greninger A.L."/>
            <person name="Cunningham G."/>
            <person name="Miller S."/>
        </authorList>
    </citation>
    <scope>NUCLEOTIDE SEQUENCE [LARGE SCALE GENOMIC DNA]</scope>
    <source>
        <strain evidence="2 3">Davo</strain>
    </source>
</reference>